<dbReference type="EMBL" id="SEYY01000530">
    <property type="protein sequence ID" value="KAB7507041.1"/>
    <property type="molecule type" value="Genomic_DNA"/>
</dbReference>
<dbReference type="InterPro" id="IPR008271">
    <property type="entry name" value="Ser/Thr_kinase_AS"/>
</dbReference>
<evidence type="ECO:0000256" key="4">
    <source>
        <dbReference type="ARBA" id="ARBA00022443"/>
    </source>
</evidence>
<protein>
    <recommendedName>
        <fullName evidence="3">mitogen-activated protein kinase kinase kinase</fullName>
        <ecNumber evidence="3">2.7.11.25</ecNumber>
    </recommendedName>
</protein>
<evidence type="ECO:0000259" key="16">
    <source>
        <dbReference type="PROSITE" id="PS50002"/>
    </source>
</evidence>
<dbReference type="PRINTS" id="PR00109">
    <property type="entry name" value="TYRKINASE"/>
</dbReference>
<feature type="region of interest" description="Disordered" evidence="15">
    <location>
        <begin position="809"/>
        <end position="840"/>
    </location>
</feature>
<evidence type="ECO:0000256" key="11">
    <source>
        <dbReference type="ARBA" id="ARBA00047559"/>
    </source>
</evidence>
<feature type="region of interest" description="Disordered" evidence="15">
    <location>
        <begin position="1"/>
        <end position="72"/>
    </location>
</feature>
<dbReference type="FunFam" id="3.30.200.20:FF:000085">
    <property type="entry name" value="Mitogen-activated protein kinase kinase kinase"/>
    <property type="match status" value="1"/>
</dbReference>
<sequence>MEGRKKKSSWLENGIKDRSILRSHKSPPESSREVEVNGNIPRLTSSSSAGSSLPEAQKSIDSPKAKSNHENDSSTVVCTALYDYEAQGDDELTLHRGDIIEVLSQDVNISGDEGWWTGKISGKVGIFPSNFVAEVQDVRKVEPCEIDFNELKLEEIIGVGGFGKVYRGIWREEIVAVKAARQDPDEDIDITIQNVQQEARLFWLLKHENIVQLKGVSLKEPNLCLVMEYARGGSLNRILQQRRVIYPNILTDWAIQIARGMNYLHNLAPITLIHRDLKSSNVLISEDIDGQSLEFKTLKITDFGLAREVSKTTHMSAAGTYAWMAPEVIKTSVFSKASDIWSYGVVLWELLTSETPYKGIDALAIAYGVAMNKLSLHIPSTVPQAWRELMESCWHSDPHFRPCFKTILTKLDPINRSNFTRTPHDSFHTMQRHWKVEIEEKVQEIRLKENDLNCREEEIRQALLLQKHMAEVLKQREEELNSRELDLLERELSMAIIQQQKTKPTPKKRKGKFRKKLLGRSQHHISAPSDFRHNITVQPSSGVVLNPKTPESPPGSPNVPRFRAVALPTDGVKGKTWGPSTSHQRERGQIIPHHSQTHKRWSKSAPDLEKPLRAIPHTTTVSGINQITTNITYGPSLEQLIDDIDGSSFSHSRKYAVPMRPLPMPTLYTGNTPETKGLQPKFTTLEVLVYNIAAVLASVAAGYDVRLSNVTAVHPKLLPIRDSEEEGTCLSSLRHFESSTRATEYHPHNTYHGPTRHSSRPALLIEPRPIRFTDSPQHGRTSEVPQGVGASGGSKGMTTTGFPVLHYMPSRKSSSTSTESEQTSCYRGTLSPPTGMLQLPSKEFSTPDYHTTEYFRNNIWSEKGEFVSHRPPLSAPPSEVYKGEVFQKYPSHESYNFSPQLGHLLPQAPEYLASVHYEQRVYPPYSSSMFHHYSASPSPLGTDGTPPYHPFENTASSISSSSTHARTPTRHNVHHRRTPSSVSNASSNSPPYEGYAGVDSSYSTPSYPLPPPRLSRQSSLEYSSTLDRPGSLELTSSRKHRSPPNSMTSEDSSYVSAPEGYSNASSGGSRVKFSGVSLLDMPVEEQDSTLPISSTSTSRYHSPPSTTTWTSYDPYNSPRL</sequence>
<evidence type="ECO:0000259" key="17">
    <source>
        <dbReference type="PROSITE" id="PS50011"/>
    </source>
</evidence>
<evidence type="ECO:0000256" key="7">
    <source>
        <dbReference type="ARBA" id="ARBA00022737"/>
    </source>
</evidence>
<evidence type="ECO:0000256" key="8">
    <source>
        <dbReference type="ARBA" id="ARBA00022741"/>
    </source>
</evidence>
<keyword evidence="8 14" id="KW-0547">Nucleotide-binding</keyword>
<dbReference type="PANTHER" id="PTHR44329:SF293">
    <property type="entry name" value="MITOGEN-ACTIVATED PROTEIN KINASE KINASE KINASE"/>
    <property type="match status" value="1"/>
</dbReference>
<dbReference type="CDD" id="cd14061">
    <property type="entry name" value="STKc_MLK"/>
    <property type="match status" value="1"/>
</dbReference>
<evidence type="ECO:0000256" key="14">
    <source>
        <dbReference type="PROSITE-ProRule" id="PRU10141"/>
    </source>
</evidence>
<accession>A0A5N5TLP4</accession>
<feature type="compositionally biased region" description="Polar residues" evidence="15">
    <location>
        <begin position="1043"/>
        <end position="1055"/>
    </location>
</feature>
<dbReference type="Gene3D" id="3.30.200.20">
    <property type="entry name" value="Phosphorylase Kinase, domain 1"/>
    <property type="match status" value="1"/>
</dbReference>
<name>A0A5N5TLP4_9CRUS</name>
<evidence type="ECO:0000313" key="18">
    <source>
        <dbReference type="EMBL" id="KAB7507041.1"/>
    </source>
</evidence>
<dbReference type="InterPro" id="IPR011009">
    <property type="entry name" value="Kinase-like_dom_sf"/>
</dbReference>
<dbReference type="Gene3D" id="2.30.30.40">
    <property type="entry name" value="SH3 Domains"/>
    <property type="match status" value="1"/>
</dbReference>
<gene>
    <name evidence="18" type="primary">Map3k9</name>
    <name evidence="18" type="ORF">Anas_01488</name>
</gene>
<dbReference type="Pfam" id="PF07714">
    <property type="entry name" value="PK_Tyr_Ser-Thr"/>
    <property type="match status" value="1"/>
</dbReference>
<dbReference type="InterPro" id="IPR017441">
    <property type="entry name" value="Protein_kinase_ATP_BS"/>
</dbReference>
<comment type="caution">
    <text evidence="18">The sequence shown here is derived from an EMBL/GenBank/DDBJ whole genome shotgun (WGS) entry which is preliminary data.</text>
</comment>
<dbReference type="SMART" id="SM00220">
    <property type="entry name" value="S_TKc"/>
    <property type="match status" value="1"/>
</dbReference>
<dbReference type="InterPro" id="IPR001452">
    <property type="entry name" value="SH3_domain"/>
</dbReference>
<feature type="compositionally biased region" description="Basic residues" evidence="15">
    <location>
        <begin position="967"/>
        <end position="978"/>
    </location>
</feature>
<dbReference type="SMART" id="SM00326">
    <property type="entry name" value="SH3"/>
    <property type="match status" value="1"/>
</dbReference>
<feature type="region of interest" description="Disordered" evidence="15">
    <location>
        <begin position="773"/>
        <end position="795"/>
    </location>
</feature>
<dbReference type="SUPFAM" id="SSF50044">
    <property type="entry name" value="SH3-domain"/>
    <property type="match status" value="1"/>
</dbReference>
<feature type="region of interest" description="Disordered" evidence="15">
    <location>
        <begin position="938"/>
        <end position="1069"/>
    </location>
</feature>
<dbReference type="SUPFAM" id="SSF56112">
    <property type="entry name" value="Protein kinase-like (PK-like)"/>
    <property type="match status" value="1"/>
</dbReference>
<dbReference type="AlphaFoldDB" id="A0A5N5TLP4"/>
<evidence type="ECO:0000256" key="3">
    <source>
        <dbReference type="ARBA" id="ARBA00012406"/>
    </source>
</evidence>
<evidence type="ECO:0000313" key="19">
    <source>
        <dbReference type="Proteomes" id="UP000326759"/>
    </source>
</evidence>
<feature type="domain" description="Protein kinase" evidence="17">
    <location>
        <begin position="151"/>
        <end position="427"/>
    </location>
</feature>
<keyword evidence="5" id="KW-0723">Serine/threonine-protein kinase</keyword>
<keyword evidence="9 18" id="KW-0418">Kinase</keyword>
<evidence type="ECO:0000256" key="2">
    <source>
        <dbReference type="ARBA" id="ARBA00006529"/>
    </source>
</evidence>
<evidence type="ECO:0000256" key="12">
    <source>
        <dbReference type="ARBA" id="ARBA00048329"/>
    </source>
</evidence>
<feature type="region of interest" description="Disordered" evidence="15">
    <location>
        <begin position="1084"/>
        <end position="1120"/>
    </location>
</feature>
<dbReference type="CDD" id="cd11876">
    <property type="entry name" value="SH3_MLK"/>
    <property type="match status" value="1"/>
</dbReference>
<dbReference type="OrthoDB" id="339325at2759"/>
<dbReference type="Proteomes" id="UP000326759">
    <property type="component" value="Unassembled WGS sequence"/>
</dbReference>
<dbReference type="PROSITE" id="PS00107">
    <property type="entry name" value="PROTEIN_KINASE_ATP"/>
    <property type="match status" value="1"/>
</dbReference>
<comment type="cofactor">
    <cofactor evidence="1">
        <name>Mg(2+)</name>
        <dbReference type="ChEBI" id="CHEBI:18420"/>
    </cofactor>
</comment>
<dbReference type="EC" id="2.7.11.25" evidence="3"/>
<proteinExistence type="inferred from homology"/>
<comment type="catalytic activity">
    <reaction evidence="12">
        <text>L-seryl-[protein] + ATP = O-phospho-L-seryl-[protein] + ADP + H(+)</text>
        <dbReference type="Rhea" id="RHEA:17989"/>
        <dbReference type="Rhea" id="RHEA-COMP:9863"/>
        <dbReference type="Rhea" id="RHEA-COMP:11604"/>
        <dbReference type="ChEBI" id="CHEBI:15378"/>
        <dbReference type="ChEBI" id="CHEBI:29999"/>
        <dbReference type="ChEBI" id="CHEBI:30616"/>
        <dbReference type="ChEBI" id="CHEBI:83421"/>
        <dbReference type="ChEBI" id="CHEBI:456216"/>
        <dbReference type="EC" id="2.7.11.25"/>
    </reaction>
</comment>
<dbReference type="GO" id="GO:0005524">
    <property type="term" value="F:ATP binding"/>
    <property type="evidence" value="ECO:0007669"/>
    <property type="project" value="UniProtKB-UniRule"/>
</dbReference>
<evidence type="ECO:0000256" key="6">
    <source>
        <dbReference type="ARBA" id="ARBA00022679"/>
    </source>
</evidence>
<dbReference type="PROSITE" id="PS50011">
    <property type="entry name" value="PROTEIN_KINASE_DOM"/>
    <property type="match status" value="1"/>
</dbReference>
<keyword evidence="6" id="KW-0808">Transferase</keyword>
<dbReference type="FunFam" id="2.30.30.40:FF:000072">
    <property type="entry name" value="Unconventional Myosin IB"/>
    <property type="match status" value="1"/>
</dbReference>
<evidence type="ECO:0000256" key="9">
    <source>
        <dbReference type="ARBA" id="ARBA00022777"/>
    </source>
</evidence>
<dbReference type="GO" id="GO:0006950">
    <property type="term" value="P:response to stress"/>
    <property type="evidence" value="ECO:0007669"/>
    <property type="project" value="UniProtKB-ARBA"/>
</dbReference>
<keyword evidence="10 14" id="KW-0067">ATP-binding</keyword>
<dbReference type="InterPro" id="IPR051681">
    <property type="entry name" value="Ser/Thr_Kinases-Pseudokinases"/>
</dbReference>
<evidence type="ECO:0000256" key="10">
    <source>
        <dbReference type="ARBA" id="ARBA00022840"/>
    </source>
</evidence>
<feature type="compositionally biased region" description="Polar residues" evidence="15">
    <location>
        <begin position="1088"/>
        <end position="1120"/>
    </location>
</feature>
<dbReference type="GO" id="GO:0004706">
    <property type="term" value="F:JUN kinase kinase kinase activity"/>
    <property type="evidence" value="ECO:0007669"/>
    <property type="project" value="TreeGrafter"/>
</dbReference>
<organism evidence="18 19">
    <name type="scientific">Armadillidium nasatum</name>
    <dbReference type="NCBI Taxonomy" id="96803"/>
    <lineage>
        <taxon>Eukaryota</taxon>
        <taxon>Metazoa</taxon>
        <taxon>Ecdysozoa</taxon>
        <taxon>Arthropoda</taxon>
        <taxon>Crustacea</taxon>
        <taxon>Multicrustacea</taxon>
        <taxon>Malacostraca</taxon>
        <taxon>Eumalacostraca</taxon>
        <taxon>Peracarida</taxon>
        <taxon>Isopoda</taxon>
        <taxon>Oniscidea</taxon>
        <taxon>Crinocheta</taxon>
        <taxon>Armadillidiidae</taxon>
        <taxon>Armadillidium</taxon>
    </lineage>
</organism>
<reference evidence="18 19" key="1">
    <citation type="journal article" date="2019" name="PLoS Biol.">
        <title>Sex chromosomes control vertical transmission of feminizing Wolbachia symbionts in an isopod.</title>
        <authorList>
            <person name="Becking T."/>
            <person name="Chebbi M.A."/>
            <person name="Giraud I."/>
            <person name="Moumen B."/>
            <person name="Laverre T."/>
            <person name="Caubet Y."/>
            <person name="Peccoud J."/>
            <person name="Gilbert C."/>
            <person name="Cordaux R."/>
        </authorList>
    </citation>
    <scope>NUCLEOTIDE SEQUENCE [LARGE SCALE GENOMIC DNA]</scope>
    <source>
        <strain evidence="18">ANa2</strain>
        <tissue evidence="18">Whole body excluding digestive tract and cuticle</tissue>
    </source>
</reference>
<feature type="region of interest" description="Disordered" evidence="15">
    <location>
        <begin position="517"/>
        <end position="560"/>
    </location>
</feature>
<evidence type="ECO:0000256" key="5">
    <source>
        <dbReference type="ARBA" id="ARBA00022527"/>
    </source>
</evidence>
<feature type="compositionally biased region" description="Basic and acidic residues" evidence="15">
    <location>
        <begin position="14"/>
        <end position="35"/>
    </location>
</feature>
<keyword evidence="19" id="KW-1185">Reference proteome</keyword>
<feature type="domain" description="SH3" evidence="16">
    <location>
        <begin position="73"/>
        <end position="137"/>
    </location>
</feature>
<dbReference type="InterPro" id="IPR036028">
    <property type="entry name" value="SH3-like_dom_sf"/>
</dbReference>
<feature type="binding site" evidence="14">
    <location>
        <position position="178"/>
    </location>
    <ligand>
        <name>ATP</name>
        <dbReference type="ChEBI" id="CHEBI:30616"/>
    </ligand>
</feature>
<dbReference type="FunFam" id="1.10.510.10:FF:000076">
    <property type="entry name" value="Mitogen-activated protein kinase kinase kinase"/>
    <property type="match status" value="1"/>
</dbReference>
<dbReference type="GO" id="GO:0016192">
    <property type="term" value="P:vesicle-mediated transport"/>
    <property type="evidence" value="ECO:0007669"/>
    <property type="project" value="UniProtKB-ARBA"/>
</dbReference>
<feature type="compositionally biased region" description="Low complexity" evidence="15">
    <location>
        <begin position="813"/>
        <end position="824"/>
    </location>
</feature>
<dbReference type="PROSITE" id="PS00108">
    <property type="entry name" value="PROTEIN_KINASE_ST"/>
    <property type="match status" value="1"/>
</dbReference>
<comment type="similarity">
    <text evidence="2">Belongs to the protein kinase superfamily. STE Ser/Thr protein kinase family. MAP kinase kinase kinase subfamily.</text>
</comment>
<dbReference type="Pfam" id="PF14604">
    <property type="entry name" value="SH3_9"/>
    <property type="match status" value="1"/>
</dbReference>
<evidence type="ECO:0000256" key="15">
    <source>
        <dbReference type="SAM" id="MobiDB-lite"/>
    </source>
</evidence>
<dbReference type="InterPro" id="IPR001245">
    <property type="entry name" value="Ser-Thr/Tyr_kinase_cat_dom"/>
</dbReference>
<dbReference type="PROSITE" id="PS50002">
    <property type="entry name" value="SH3"/>
    <property type="match status" value="1"/>
</dbReference>
<dbReference type="Gene3D" id="1.10.510.10">
    <property type="entry name" value="Transferase(Phosphotransferase) domain 1"/>
    <property type="match status" value="1"/>
</dbReference>
<dbReference type="InterPro" id="IPR000719">
    <property type="entry name" value="Prot_kinase_dom"/>
</dbReference>
<comment type="catalytic activity">
    <reaction evidence="11">
        <text>L-threonyl-[protein] + ATP = O-phospho-L-threonyl-[protein] + ADP + H(+)</text>
        <dbReference type="Rhea" id="RHEA:46608"/>
        <dbReference type="Rhea" id="RHEA-COMP:11060"/>
        <dbReference type="Rhea" id="RHEA-COMP:11605"/>
        <dbReference type="ChEBI" id="CHEBI:15378"/>
        <dbReference type="ChEBI" id="CHEBI:30013"/>
        <dbReference type="ChEBI" id="CHEBI:30616"/>
        <dbReference type="ChEBI" id="CHEBI:61977"/>
        <dbReference type="ChEBI" id="CHEBI:456216"/>
        <dbReference type="EC" id="2.7.11.25"/>
    </reaction>
</comment>
<keyword evidence="7" id="KW-0677">Repeat</keyword>
<evidence type="ECO:0000256" key="13">
    <source>
        <dbReference type="PROSITE-ProRule" id="PRU00192"/>
    </source>
</evidence>
<evidence type="ECO:0000256" key="1">
    <source>
        <dbReference type="ARBA" id="ARBA00001946"/>
    </source>
</evidence>
<feature type="compositionally biased region" description="Low complexity" evidence="15">
    <location>
        <begin position="979"/>
        <end position="991"/>
    </location>
</feature>
<keyword evidence="4 13" id="KW-0728">SH3 domain</keyword>
<feature type="compositionally biased region" description="Basic and acidic residues" evidence="15">
    <location>
        <begin position="61"/>
        <end position="72"/>
    </location>
</feature>
<dbReference type="PRINTS" id="PR00452">
    <property type="entry name" value="SH3DOMAIN"/>
</dbReference>
<dbReference type="PANTHER" id="PTHR44329">
    <property type="entry name" value="SERINE/THREONINE-PROTEIN KINASE TNNI3K-RELATED"/>
    <property type="match status" value="1"/>
</dbReference>